<proteinExistence type="predicted"/>
<dbReference type="Proteomes" id="UP001176941">
    <property type="component" value="Chromosome 15"/>
</dbReference>
<sequence>MMWPTAARFRSDHMGRHHPSLSAALQTWPPQGTALPERTPSCCSYNHMPSGYRGAMGGLVKMLLRCPCLSGLERQALLYCLLLTKIVKFNSSPTMNCYHNTSHTGKQPFENCGRVLAA</sequence>
<protein>
    <submittedName>
        <fullName evidence="1">Uncharacterized protein</fullName>
    </submittedName>
</protein>
<reference evidence="1" key="1">
    <citation type="submission" date="2023-04" db="EMBL/GenBank/DDBJ databases">
        <authorList>
            <consortium name="ELIXIR-Norway"/>
        </authorList>
    </citation>
    <scope>NUCLEOTIDE SEQUENCE [LARGE SCALE GENOMIC DNA]</scope>
</reference>
<gene>
    <name evidence="1" type="ORF">MRATA1EN1_LOCUS6038</name>
</gene>
<evidence type="ECO:0000313" key="1">
    <source>
        <dbReference type="EMBL" id="CAI9157076.1"/>
    </source>
</evidence>
<evidence type="ECO:0000313" key="2">
    <source>
        <dbReference type="Proteomes" id="UP001176941"/>
    </source>
</evidence>
<keyword evidence="2" id="KW-1185">Reference proteome</keyword>
<accession>A0ABN8Y751</accession>
<name>A0ABN8Y751_RANTA</name>
<organism evidence="1 2">
    <name type="scientific">Rangifer tarandus platyrhynchus</name>
    <name type="common">Svalbard reindeer</name>
    <dbReference type="NCBI Taxonomy" id="3082113"/>
    <lineage>
        <taxon>Eukaryota</taxon>
        <taxon>Metazoa</taxon>
        <taxon>Chordata</taxon>
        <taxon>Craniata</taxon>
        <taxon>Vertebrata</taxon>
        <taxon>Euteleostomi</taxon>
        <taxon>Mammalia</taxon>
        <taxon>Eutheria</taxon>
        <taxon>Laurasiatheria</taxon>
        <taxon>Artiodactyla</taxon>
        <taxon>Ruminantia</taxon>
        <taxon>Pecora</taxon>
        <taxon>Cervidae</taxon>
        <taxon>Odocoileinae</taxon>
        <taxon>Rangifer</taxon>
    </lineage>
</organism>
<dbReference type="EMBL" id="OX459951">
    <property type="protein sequence ID" value="CAI9157076.1"/>
    <property type="molecule type" value="Genomic_DNA"/>
</dbReference>